<comment type="similarity">
    <text evidence="9">Belongs to the peptidase M24B family. Eukaryotic-type prolidase subfamily.</text>
</comment>
<keyword evidence="18" id="KW-1185">Reference proteome</keyword>
<dbReference type="GO" id="GO:0102009">
    <property type="term" value="F:proline dipeptidase activity"/>
    <property type="evidence" value="ECO:0007669"/>
    <property type="project" value="UniProtKB-EC"/>
</dbReference>
<sequence length="517" mass="58126">MGRETYQVPVNDVFVANRKKLRDKMRAANVQEGIIYLKGGPSETRFDSDHEPIFRQESYFWYLSGVKEPDCSMSIDIRTGETTLYIPKYPPSYATIMGRIRNPQEWQSLYCVDHVKYAEDVEDDLFRACSQQPTSNVNAHGPETPKIFLMNGLNSDSGKMYQPPVDIIDSEKLKDLLDTKTLFPILAECRVVKSSTERSLIQHVTEVTSFAHAYVMRNMQPGMMEYQAESLFRHYCYYNYGCRLVGYTPICGCGPNSAVLHYGHAGEPNARQSLDGDICLFDMGAEYFGYGSDVTCSFPVNGKFSIKQRQIYEAVLQAQIEVYRMIKPGVSWVACHKTAEKTIIQALANIGLIKLHDKSLDELVEIRLGAVFMPHGLGHLIGIDTHDVGGYLPGKQMRIQLPGLKSLRTARYLEEGMTLTVEPGCYFIDHLLDEALADGSPLKGYLDSNKIDEYRGFGGIRLEDVICVSDCGCVNYTLCPRTIAEVEHVCAGKPWPPTIDEAPELLRTRLTDTTPLL</sequence>
<protein>
    <recommendedName>
        <fullName evidence="11">Xaa-Pro dipeptidase</fullName>
        <ecNumber evidence="10">3.4.13.9</ecNumber>
    </recommendedName>
    <alternativeName>
        <fullName evidence="14">Imidodipeptidase</fullName>
    </alternativeName>
    <alternativeName>
        <fullName evidence="12">Peptidase D</fullName>
    </alternativeName>
    <alternativeName>
        <fullName evidence="13">Proline dipeptidase</fullName>
    </alternativeName>
</protein>
<comment type="subunit">
    <text evidence="2">Homodimer.</text>
</comment>
<dbReference type="GO" id="GO:0070006">
    <property type="term" value="F:metalloaminopeptidase activity"/>
    <property type="evidence" value="ECO:0007669"/>
    <property type="project" value="InterPro"/>
</dbReference>
<keyword evidence="6 17" id="KW-0224">Dipeptidase</keyword>
<comment type="catalytic activity">
    <reaction evidence="15">
        <text>Xaa-L-Pro dipeptide + H2O = an L-alpha-amino acid + L-proline</text>
        <dbReference type="Rhea" id="RHEA:76407"/>
        <dbReference type="ChEBI" id="CHEBI:15377"/>
        <dbReference type="ChEBI" id="CHEBI:59869"/>
        <dbReference type="ChEBI" id="CHEBI:60039"/>
        <dbReference type="ChEBI" id="CHEBI:195196"/>
        <dbReference type="EC" id="3.4.13.9"/>
    </reaction>
</comment>
<keyword evidence="3" id="KW-0645">Protease</keyword>
<dbReference type="SUPFAM" id="SSF55920">
    <property type="entry name" value="Creatinase/aminopeptidase"/>
    <property type="match status" value="1"/>
</dbReference>
<dbReference type="Gene3D" id="3.40.350.10">
    <property type="entry name" value="Creatinase/prolidase N-terminal domain"/>
    <property type="match status" value="1"/>
</dbReference>
<keyword evidence="7" id="KW-0482">Metalloprotease</keyword>
<reference evidence="17 18" key="1">
    <citation type="journal article" date="2015" name="Plant Cell">
        <title>Oil accumulation by the oleaginous diatom Fistulifera solaris as revealed by the genome and transcriptome.</title>
        <authorList>
            <person name="Tanaka T."/>
            <person name="Maeda Y."/>
            <person name="Veluchamy A."/>
            <person name="Tanaka M."/>
            <person name="Abida H."/>
            <person name="Marechal E."/>
            <person name="Bowler C."/>
            <person name="Muto M."/>
            <person name="Sunaga Y."/>
            <person name="Tanaka M."/>
            <person name="Yoshino T."/>
            <person name="Taniguchi T."/>
            <person name="Fukuda Y."/>
            <person name="Nemoto M."/>
            <person name="Matsumoto M."/>
            <person name="Wong P.S."/>
            <person name="Aburatani S."/>
            <person name="Fujibuchi W."/>
        </authorList>
    </citation>
    <scope>NUCLEOTIDE SEQUENCE [LARGE SCALE GENOMIC DNA]</scope>
    <source>
        <strain evidence="17 18">JPCC DA0580</strain>
    </source>
</reference>
<evidence type="ECO:0000256" key="15">
    <source>
        <dbReference type="ARBA" id="ARBA00048994"/>
    </source>
</evidence>
<evidence type="ECO:0000256" key="13">
    <source>
        <dbReference type="ARBA" id="ARBA00044284"/>
    </source>
</evidence>
<evidence type="ECO:0000256" key="1">
    <source>
        <dbReference type="ARBA" id="ARBA00001936"/>
    </source>
</evidence>
<evidence type="ECO:0000256" key="11">
    <source>
        <dbReference type="ARBA" id="ARBA00044141"/>
    </source>
</evidence>
<evidence type="ECO:0000256" key="7">
    <source>
        <dbReference type="ARBA" id="ARBA00023049"/>
    </source>
</evidence>
<feature type="domain" description="Aminopeptidase P N-terminal" evidence="16">
    <location>
        <begin position="9"/>
        <end position="138"/>
    </location>
</feature>
<evidence type="ECO:0000256" key="10">
    <source>
        <dbReference type="ARBA" id="ARBA00044051"/>
    </source>
</evidence>
<dbReference type="Proteomes" id="UP000198406">
    <property type="component" value="Unassembled WGS sequence"/>
</dbReference>
<dbReference type="InterPro" id="IPR036005">
    <property type="entry name" value="Creatinase/aminopeptidase-like"/>
</dbReference>
<dbReference type="InterPro" id="IPR000994">
    <property type="entry name" value="Pept_M24"/>
</dbReference>
<dbReference type="GO" id="GO:0006508">
    <property type="term" value="P:proteolysis"/>
    <property type="evidence" value="ECO:0007669"/>
    <property type="project" value="UniProtKB-KW"/>
</dbReference>
<keyword evidence="5 17" id="KW-0378">Hydrolase</keyword>
<evidence type="ECO:0000256" key="5">
    <source>
        <dbReference type="ARBA" id="ARBA00022801"/>
    </source>
</evidence>
<comment type="cofactor">
    <cofactor evidence="1">
        <name>Mn(2+)</name>
        <dbReference type="ChEBI" id="CHEBI:29035"/>
    </cofactor>
</comment>
<dbReference type="Gene3D" id="3.90.230.10">
    <property type="entry name" value="Creatinase/methionine aminopeptidase superfamily"/>
    <property type="match status" value="1"/>
</dbReference>
<keyword evidence="4" id="KW-0479">Metal-binding</keyword>
<name>A0A1Z5JLZ3_FISSO</name>
<evidence type="ECO:0000256" key="6">
    <source>
        <dbReference type="ARBA" id="ARBA00022997"/>
    </source>
</evidence>
<dbReference type="SUPFAM" id="SSF53092">
    <property type="entry name" value="Creatinase/prolidase N-terminal domain"/>
    <property type="match status" value="1"/>
</dbReference>
<organism evidence="17 18">
    <name type="scientific">Fistulifera solaris</name>
    <name type="common">Oleaginous diatom</name>
    <dbReference type="NCBI Taxonomy" id="1519565"/>
    <lineage>
        <taxon>Eukaryota</taxon>
        <taxon>Sar</taxon>
        <taxon>Stramenopiles</taxon>
        <taxon>Ochrophyta</taxon>
        <taxon>Bacillariophyta</taxon>
        <taxon>Bacillariophyceae</taxon>
        <taxon>Bacillariophycidae</taxon>
        <taxon>Naviculales</taxon>
        <taxon>Naviculaceae</taxon>
        <taxon>Fistulifera</taxon>
    </lineage>
</organism>
<evidence type="ECO:0000256" key="9">
    <source>
        <dbReference type="ARBA" id="ARBA00043990"/>
    </source>
</evidence>
<dbReference type="OrthoDB" id="10261878at2759"/>
<evidence type="ECO:0000256" key="3">
    <source>
        <dbReference type="ARBA" id="ARBA00022670"/>
    </source>
</evidence>
<keyword evidence="8" id="KW-0464">Manganese</keyword>
<evidence type="ECO:0000256" key="4">
    <source>
        <dbReference type="ARBA" id="ARBA00022723"/>
    </source>
</evidence>
<evidence type="ECO:0000256" key="2">
    <source>
        <dbReference type="ARBA" id="ARBA00011738"/>
    </source>
</evidence>
<evidence type="ECO:0000259" key="16">
    <source>
        <dbReference type="SMART" id="SM01011"/>
    </source>
</evidence>
<dbReference type="InterPro" id="IPR052433">
    <property type="entry name" value="X-Pro_dipept-like"/>
</dbReference>
<dbReference type="AlphaFoldDB" id="A0A1Z5JLZ3"/>
<dbReference type="PANTHER" id="PTHR48480:SF2">
    <property type="entry name" value="PEPTIDASE D"/>
    <property type="match status" value="1"/>
</dbReference>
<evidence type="ECO:0000256" key="14">
    <source>
        <dbReference type="ARBA" id="ARBA00044351"/>
    </source>
</evidence>
<dbReference type="InterPro" id="IPR007865">
    <property type="entry name" value="Aminopep_P_N"/>
</dbReference>
<evidence type="ECO:0000256" key="8">
    <source>
        <dbReference type="ARBA" id="ARBA00023211"/>
    </source>
</evidence>
<dbReference type="EC" id="3.4.13.9" evidence="10"/>
<evidence type="ECO:0000256" key="12">
    <source>
        <dbReference type="ARBA" id="ARBA00044252"/>
    </source>
</evidence>
<dbReference type="CDD" id="cd01087">
    <property type="entry name" value="Prolidase"/>
    <property type="match status" value="1"/>
</dbReference>
<gene>
    <name evidence="17" type="ORF">FisN_12Lh361</name>
</gene>
<dbReference type="PANTHER" id="PTHR48480">
    <property type="match status" value="1"/>
</dbReference>
<dbReference type="GO" id="GO:0030145">
    <property type="term" value="F:manganese ion binding"/>
    <property type="evidence" value="ECO:0007669"/>
    <property type="project" value="InterPro"/>
</dbReference>
<proteinExistence type="inferred from homology"/>
<dbReference type="InParanoid" id="A0A1Z5JLZ3"/>
<accession>A0A1Z5JLZ3</accession>
<dbReference type="SMART" id="SM01011">
    <property type="entry name" value="AMP_N"/>
    <property type="match status" value="1"/>
</dbReference>
<dbReference type="Pfam" id="PF00557">
    <property type="entry name" value="Peptidase_M24"/>
    <property type="match status" value="1"/>
</dbReference>
<dbReference type="Pfam" id="PF05195">
    <property type="entry name" value="AMP_N"/>
    <property type="match status" value="1"/>
</dbReference>
<evidence type="ECO:0000313" key="17">
    <source>
        <dbReference type="EMBL" id="GAX14936.1"/>
    </source>
</evidence>
<comment type="caution">
    <text evidence="17">The sequence shown here is derived from an EMBL/GenBank/DDBJ whole genome shotgun (WGS) entry which is preliminary data.</text>
</comment>
<dbReference type="EMBL" id="BDSP01000087">
    <property type="protein sequence ID" value="GAX14936.1"/>
    <property type="molecule type" value="Genomic_DNA"/>
</dbReference>
<evidence type="ECO:0000313" key="18">
    <source>
        <dbReference type="Proteomes" id="UP000198406"/>
    </source>
</evidence>
<dbReference type="InterPro" id="IPR029149">
    <property type="entry name" value="Creatin/AminoP/Spt16_N"/>
</dbReference>